<dbReference type="GO" id="GO:0005737">
    <property type="term" value="C:cytoplasm"/>
    <property type="evidence" value="ECO:0007669"/>
    <property type="project" value="TreeGrafter"/>
</dbReference>
<dbReference type="GO" id="GO:0008641">
    <property type="term" value="F:ubiquitin-like modifier activating enzyme activity"/>
    <property type="evidence" value="ECO:0007669"/>
    <property type="project" value="InterPro"/>
</dbReference>
<dbReference type="Gene3D" id="3.40.50.720">
    <property type="entry name" value="NAD(P)-binding Rossmann-like Domain"/>
    <property type="match status" value="1"/>
</dbReference>
<dbReference type="RefSeq" id="WP_090365931.1">
    <property type="nucleotide sequence ID" value="NZ_FNEM01000011.1"/>
</dbReference>
<dbReference type="FunFam" id="3.40.50.720:FF:000080">
    <property type="entry name" value="Thiazole biosynthesis adenylyltransferase ThiF"/>
    <property type="match status" value="1"/>
</dbReference>
<organism evidence="3 4">
    <name type="scientific">Ferrimonas sediminum</name>
    <dbReference type="NCBI Taxonomy" id="718193"/>
    <lineage>
        <taxon>Bacteria</taxon>
        <taxon>Pseudomonadati</taxon>
        <taxon>Pseudomonadota</taxon>
        <taxon>Gammaproteobacteria</taxon>
        <taxon>Alteromonadales</taxon>
        <taxon>Ferrimonadaceae</taxon>
        <taxon>Ferrimonas</taxon>
    </lineage>
</organism>
<dbReference type="GO" id="GO:0016779">
    <property type="term" value="F:nucleotidyltransferase activity"/>
    <property type="evidence" value="ECO:0007669"/>
    <property type="project" value="UniProtKB-KW"/>
</dbReference>
<dbReference type="InterPro" id="IPR000594">
    <property type="entry name" value="ThiF_NAD_FAD-bd"/>
</dbReference>
<evidence type="ECO:0000313" key="3">
    <source>
        <dbReference type="EMBL" id="SDJ65864.1"/>
    </source>
</evidence>
<reference evidence="4" key="1">
    <citation type="submission" date="2016-10" db="EMBL/GenBank/DDBJ databases">
        <authorList>
            <person name="Varghese N."/>
            <person name="Submissions S."/>
        </authorList>
    </citation>
    <scope>NUCLEOTIDE SEQUENCE [LARGE SCALE GENOMIC DNA]</scope>
    <source>
        <strain evidence="4">DSM 23317</strain>
    </source>
</reference>
<evidence type="ECO:0000259" key="2">
    <source>
        <dbReference type="Pfam" id="PF00899"/>
    </source>
</evidence>
<accession>A0A1G8VIX2</accession>
<keyword evidence="3" id="KW-0808">Transferase</keyword>
<dbReference type="CDD" id="cd00757">
    <property type="entry name" value="ThiF_MoeB_HesA_family"/>
    <property type="match status" value="1"/>
</dbReference>
<evidence type="ECO:0000313" key="4">
    <source>
        <dbReference type="Proteomes" id="UP000199527"/>
    </source>
</evidence>
<dbReference type="SUPFAM" id="SSF69572">
    <property type="entry name" value="Activating enzymes of the ubiquitin-like proteins"/>
    <property type="match status" value="1"/>
</dbReference>
<protein>
    <submittedName>
        <fullName evidence="3">[sulfur carrier protein ThiS] adenylyltransferase</fullName>
    </submittedName>
</protein>
<dbReference type="PANTHER" id="PTHR10953:SF102">
    <property type="entry name" value="ADENYLYLTRANSFERASE AND SULFURTRANSFERASE MOCS3"/>
    <property type="match status" value="1"/>
</dbReference>
<name>A0A1G8VIX2_9GAMM</name>
<dbReference type="Pfam" id="PF00899">
    <property type="entry name" value="ThiF"/>
    <property type="match status" value="1"/>
</dbReference>
<dbReference type="EMBL" id="FNEM01000011">
    <property type="protein sequence ID" value="SDJ65864.1"/>
    <property type="molecule type" value="Genomic_DNA"/>
</dbReference>
<dbReference type="AlphaFoldDB" id="A0A1G8VIX2"/>
<keyword evidence="4" id="KW-1185">Reference proteome</keyword>
<feature type="domain" description="THIF-type NAD/FAD binding fold" evidence="2">
    <location>
        <begin position="11"/>
        <end position="242"/>
    </location>
</feature>
<keyword evidence="3" id="KW-0548">Nucleotidyltransferase</keyword>
<proteinExistence type="inferred from homology"/>
<sequence>MLSDDEYLRFGRQLLLADWGERGQQALAEKCVAIIGVGGLGVPALVNLAGAGVGRLRLIDADTVSLSNLPRQWLYQPQQQGLAKVRAAKAWAEVHNPALRVEAVVAMADDASLPSLLEGVDLVLDCTDNLDARHCINRHCVALGLPLVTAAAVGWQGQLQLVDGQGACFACFSPPSETLTPKSCREAGVAGPVLTAVAGMQALIAIRCLLGLTVPVDQVQRFDAHTLSWRSFGLTRQPQCSVCGEPQ</sequence>
<dbReference type="PANTHER" id="PTHR10953">
    <property type="entry name" value="UBIQUITIN-ACTIVATING ENZYME E1"/>
    <property type="match status" value="1"/>
</dbReference>
<gene>
    <name evidence="3" type="ORF">SAMN04488540_11156</name>
</gene>
<dbReference type="Proteomes" id="UP000199527">
    <property type="component" value="Unassembled WGS sequence"/>
</dbReference>
<dbReference type="InterPro" id="IPR035985">
    <property type="entry name" value="Ubiquitin-activating_enz"/>
</dbReference>
<dbReference type="OrthoDB" id="9804286at2"/>
<comment type="similarity">
    <text evidence="1">Belongs to the HesA/MoeB/ThiF family.</text>
</comment>
<evidence type="ECO:0000256" key="1">
    <source>
        <dbReference type="ARBA" id="ARBA00009919"/>
    </source>
</evidence>
<dbReference type="InterPro" id="IPR045886">
    <property type="entry name" value="ThiF/MoeB/HesA"/>
</dbReference>
<dbReference type="GO" id="GO:0004792">
    <property type="term" value="F:thiosulfate-cyanide sulfurtransferase activity"/>
    <property type="evidence" value="ECO:0007669"/>
    <property type="project" value="TreeGrafter"/>
</dbReference>